<protein>
    <recommendedName>
        <fullName evidence="3">RHS repeat-associated core domain-containing protein</fullName>
    </recommendedName>
</protein>
<organism evidence="1 2">
    <name type="scientific">Flavobacterium aurantiibacter</name>
    <dbReference type="NCBI Taxonomy" id="2023067"/>
    <lineage>
        <taxon>Bacteria</taxon>
        <taxon>Pseudomonadati</taxon>
        <taxon>Bacteroidota</taxon>
        <taxon>Flavobacteriia</taxon>
        <taxon>Flavobacteriales</taxon>
        <taxon>Flavobacteriaceae</taxon>
        <taxon>Flavobacterium</taxon>
    </lineage>
</organism>
<gene>
    <name evidence="1" type="ORF">CHX27_00960</name>
</gene>
<dbReference type="InterPro" id="IPR022385">
    <property type="entry name" value="Rhs_assc_core"/>
</dbReference>
<evidence type="ECO:0008006" key="3">
    <source>
        <dbReference type="Google" id="ProtNLM"/>
    </source>
</evidence>
<evidence type="ECO:0000313" key="2">
    <source>
        <dbReference type="Proteomes" id="UP000216035"/>
    </source>
</evidence>
<reference evidence="1 2" key="1">
    <citation type="submission" date="2017-07" db="EMBL/GenBank/DDBJ databases">
        <title>Flavobacterium cyanobacteriorum sp. nov., isolated from cyanobacterial aggregates in a eutrophic lake.</title>
        <authorList>
            <person name="Cai H."/>
        </authorList>
    </citation>
    <scope>NUCLEOTIDE SEQUENCE [LARGE SCALE GENOMIC DNA]</scope>
    <source>
        <strain evidence="1 2">TH167</strain>
    </source>
</reference>
<dbReference type="Proteomes" id="UP000216035">
    <property type="component" value="Unassembled WGS sequence"/>
</dbReference>
<dbReference type="AlphaFoldDB" id="A0A256AAW4"/>
<name>A0A256AAW4_9FLAO</name>
<dbReference type="PANTHER" id="PTHR32305">
    <property type="match status" value="1"/>
</dbReference>
<dbReference type="InterPro" id="IPR050708">
    <property type="entry name" value="T6SS_VgrG/RHS"/>
</dbReference>
<keyword evidence="2" id="KW-1185">Reference proteome</keyword>
<dbReference type="NCBIfam" id="TIGR03696">
    <property type="entry name" value="Rhs_assc_core"/>
    <property type="match status" value="1"/>
</dbReference>
<dbReference type="EMBL" id="NOXX01000075">
    <property type="protein sequence ID" value="OYQ50365.1"/>
    <property type="molecule type" value="Genomic_DNA"/>
</dbReference>
<comment type="caution">
    <text evidence="1">The sequence shown here is derived from an EMBL/GenBank/DDBJ whole genome shotgun (WGS) entry which is preliminary data.</text>
</comment>
<proteinExistence type="predicted"/>
<sequence>MQPTERREWQYKYNGKEWQDELGLNFYDYGARNYDAAIGRWMNVDPLAEKGRRWSPYNYAMDNPVYFIDPDGMWPWPPIWTAVKQYYSGMYEGAKATLKSTYSAVTNPIATIKSIANSKPAPKTGADVIASAFGGASSVVAPAIKAAAKALKGDIHGAGKIAGSALTEKVIEGAVVAATAGAGRLLGGLTKATPVTSEMTALNNSVRNIATEMGAAGRSPATVVGAELNGQTTIATSGNIPAIIAPELEAASTQLGGVGTRTASGNRVGCCAEFQAANELLLQQPSAIPSQIRFTDAIRPRTGEVIPPCSNCETIFGL</sequence>
<evidence type="ECO:0000313" key="1">
    <source>
        <dbReference type="EMBL" id="OYQ50365.1"/>
    </source>
</evidence>
<dbReference type="PANTHER" id="PTHR32305:SF15">
    <property type="entry name" value="PROTEIN RHSA-RELATED"/>
    <property type="match status" value="1"/>
</dbReference>
<accession>A0A256AAW4</accession>
<dbReference type="Gene3D" id="2.180.10.10">
    <property type="entry name" value="RHS repeat-associated core"/>
    <property type="match status" value="1"/>
</dbReference>